<evidence type="ECO:0000259" key="7">
    <source>
        <dbReference type="Pfam" id="PF00754"/>
    </source>
</evidence>
<dbReference type="Pfam" id="PF00754">
    <property type="entry name" value="F5_F8_type_C"/>
    <property type="match status" value="1"/>
</dbReference>
<dbReference type="PANTHER" id="PTHR11051">
    <property type="entry name" value="GLYCOSYL HYDROLASE-RELATED"/>
    <property type="match status" value="1"/>
</dbReference>
<feature type="domain" description="F5/8 type C" evidence="7">
    <location>
        <begin position="832"/>
        <end position="952"/>
    </location>
</feature>
<evidence type="ECO:0000256" key="6">
    <source>
        <dbReference type="ARBA" id="ARBA00023316"/>
    </source>
</evidence>
<evidence type="ECO:0000313" key="10">
    <source>
        <dbReference type="EMBL" id="PLN76121.1"/>
    </source>
</evidence>
<proteinExistence type="inferred from homology"/>
<comment type="catalytic activity">
    <reaction evidence="1">
        <text>alpha,alpha-trehalose + H2O = alpha-D-glucose + beta-D-glucose</text>
        <dbReference type="Rhea" id="RHEA:32675"/>
        <dbReference type="ChEBI" id="CHEBI:15377"/>
        <dbReference type="ChEBI" id="CHEBI:15903"/>
        <dbReference type="ChEBI" id="CHEBI:16551"/>
        <dbReference type="ChEBI" id="CHEBI:17925"/>
        <dbReference type="EC" id="3.2.1.28"/>
    </reaction>
</comment>
<dbReference type="InterPro" id="IPR008979">
    <property type="entry name" value="Galactose-bd-like_sf"/>
</dbReference>
<dbReference type="InterPro" id="IPR012341">
    <property type="entry name" value="6hp_glycosidase-like_sf"/>
</dbReference>
<evidence type="ECO:0000259" key="8">
    <source>
        <dbReference type="Pfam" id="PF03632"/>
    </source>
</evidence>
<dbReference type="GO" id="GO:0071555">
    <property type="term" value="P:cell wall organization"/>
    <property type="evidence" value="ECO:0007669"/>
    <property type="project" value="UniProtKB-KW"/>
</dbReference>
<evidence type="ECO:0000256" key="3">
    <source>
        <dbReference type="ARBA" id="ARBA00012757"/>
    </source>
</evidence>
<dbReference type="Gene3D" id="2.60.420.10">
    <property type="entry name" value="Maltose phosphorylase, domain 3"/>
    <property type="match status" value="1"/>
</dbReference>
<feature type="domain" description="Glycoside hydrolase family 65 central catalytic" evidence="8">
    <location>
        <begin position="379"/>
        <end position="597"/>
    </location>
</feature>
<feature type="domain" description="Glycoside hydrolase family 65 N-terminal" evidence="9">
    <location>
        <begin position="59"/>
        <end position="323"/>
    </location>
</feature>
<dbReference type="Gene3D" id="2.60.120.260">
    <property type="entry name" value="Galactose-binding domain-like"/>
    <property type="match status" value="1"/>
</dbReference>
<dbReference type="Gene3D" id="2.70.98.40">
    <property type="entry name" value="Glycoside hydrolase, family 65, N-terminal domain"/>
    <property type="match status" value="1"/>
</dbReference>
<dbReference type="InterPro" id="IPR008928">
    <property type="entry name" value="6-hairpin_glycosidase_sf"/>
</dbReference>
<dbReference type="EC" id="3.2.1.28" evidence="3"/>
<accession>A0A2J5HGN4</accession>
<keyword evidence="6" id="KW-0961">Cell wall biogenesis/degradation</keyword>
<dbReference type="GO" id="GO:0004555">
    <property type="term" value="F:alpha,alpha-trehalase activity"/>
    <property type="evidence" value="ECO:0007669"/>
    <property type="project" value="UniProtKB-EC"/>
</dbReference>
<dbReference type="InterPro" id="IPR005196">
    <property type="entry name" value="Glyco_hydro_65_N"/>
</dbReference>
<dbReference type="SUPFAM" id="SSF74650">
    <property type="entry name" value="Galactose mutarotase-like"/>
    <property type="match status" value="1"/>
</dbReference>
<gene>
    <name evidence="10" type="ORF">BDW42DRAFT_179407</name>
</gene>
<dbReference type="GO" id="GO:0005993">
    <property type="term" value="P:trehalose catabolic process"/>
    <property type="evidence" value="ECO:0007669"/>
    <property type="project" value="TreeGrafter"/>
</dbReference>
<organism evidence="10 11">
    <name type="scientific">Aspergillus taichungensis</name>
    <dbReference type="NCBI Taxonomy" id="482145"/>
    <lineage>
        <taxon>Eukaryota</taxon>
        <taxon>Fungi</taxon>
        <taxon>Dikarya</taxon>
        <taxon>Ascomycota</taxon>
        <taxon>Pezizomycotina</taxon>
        <taxon>Eurotiomycetes</taxon>
        <taxon>Eurotiomycetidae</taxon>
        <taxon>Eurotiales</taxon>
        <taxon>Aspergillaceae</taxon>
        <taxon>Aspergillus</taxon>
        <taxon>Aspergillus subgen. Circumdati</taxon>
    </lineage>
</organism>
<evidence type="ECO:0000259" key="9">
    <source>
        <dbReference type="Pfam" id="PF03636"/>
    </source>
</evidence>
<dbReference type="Pfam" id="PF03636">
    <property type="entry name" value="Glyco_hydro_65N"/>
    <property type="match status" value="1"/>
</dbReference>
<dbReference type="GO" id="GO:0009277">
    <property type="term" value="C:fungal-type cell wall"/>
    <property type="evidence" value="ECO:0007669"/>
    <property type="project" value="TreeGrafter"/>
</dbReference>
<reference evidence="11" key="1">
    <citation type="submission" date="2017-12" db="EMBL/GenBank/DDBJ databases">
        <authorList>
            <consortium name="DOE Joint Genome Institute"/>
            <person name="Mondo S.J."/>
            <person name="Kjaerbolling I."/>
            <person name="Vesth T.C."/>
            <person name="Frisvad J.C."/>
            <person name="Nybo J.L."/>
            <person name="Theobald S."/>
            <person name="Kuo A."/>
            <person name="Bowyer P."/>
            <person name="Matsuda Y."/>
            <person name="Lyhne E.K."/>
            <person name="Kogle M.E."/>
            <person name="Clum A."/>
            <person name="Lipzen A."/>
            <person name="Salamov A."/>
            <person name="Ngan C.Y."/>
            <person name="Daum C."/>
            <person name="Chiniquy J."/>
            <person name="Barry K."/>
            <person name="LaButti K."/>
            <person name="Haridas S."/>
            <person name="Simmons B.A."/>
            <person name="Magnuson J.K."/>
            <person name="Mortensen U.H."/>
            <person name="Larsen T.O."/>
            <person name="Grigoriev I.V."/>
            <person name="Baker S.E."/>
            <person name="Andersen M.R."/>
            <person name="Nordberg H.P."/>
            <person name="Cantor M.N."/>
            <person name="Hua S.X."/>
        </authorList>
    </citation>
    <scope>NUCLEOTIDE SEQUENCE [LARGE SCALE GENOMIC DNA]</scope>
    <source>
        <strain evidence="11">IBT 19404</strain>
    </source>
</reference>
<dbReference type="PANTHER" id="PTHR11051:SF8">
    <property type="entry name" value="PROTEIN-GLUCOSYLGALACTOSYLHYDROXYLYSINE GLUCOSIDASE"/>
    <property type="match status" value="1"/>
</dbReference>
<name>A0A2J5HGN4_9EURO</name>
<dbReference type="Gene3D" id="1.50.10.10">
    <property type="match status" value="1"/>
</dbReference>
<dbReference type="SUPFAM" id="SSF48208">
    <property type="entry name" value="Six-hairpin glycosidases"/>
    <property type="match status" value="1"/>
</dbReference>
<dbReference type="AlphaFoldDB" id="A0A2J5HGN4"/>
<dbReference type="GO" id="GO:0030246">
    <property type="term" value="F:carbohydrate binding"/>
    <property type="evidence" value="ECO:0007669"/>
    <property type="project" value="InterPro"/>
</dbReference>
<dbReference type="InterPro" id="IPR005195">
    <property type="entry name" value="Glyco_hydro_65_M"/>
</dbReference>
<protein>
    <recommendedName>
        <fullName evidence="3">alpha,alpha-trehalase</fullName>
        <ecNumber evidence="3">3.2.1.28</ecNumber>
    </recommendedName>
</protein>
<dbReference type="InterPro" id="IPR037018">
    <property type="entry name" value="GH65_N"/>
</dbReference>
<evidence type="ECO:0000313" key="11">
    <source>
        <dbReference type="Proteomes" id="UP000235023"/>
    </source>
</evidence>
<keyword evidence="11" id="KW-1185">Reference proteome</keyword>
<dbReference type="InterPro" id="IPR011013">
    <property type="entry name" value="Gal_mutarotase_sf_dom"/>
</dbReference>
<comment type="similarity">
    <text evidence="2">Belongs to the glycosyl hydrolase 65 family.</text>
</comment>
<evidence type="ECO:0000256" key="4">
    <source>
        <dbReference type="ARBA" id="ARBA00022801"/>
    </source>
</evidence>
<keyword evidence="5" id="KW-0325">Glycoprotein</keyword>
<dbReference type="InterPro" id="IPR000421">
    <property type="entry name" value="FA58C"/>
</dbReference>
<dbReference type="SUPFAM" id="SSF49785">
    <property type="entry name" value="Galactose-binding domain-like"/>
    <property type="match status" value="1"/>
</dbReference>
<sequence length="960" mass="106189">MQSSIFLVVLLAIIYDFYDRRWLFAQSLPYQPPVPITVRSQPGHDNAEWLLCTNSFVPNHYQTAPYVSNGYFGQTLPSEGMGYWIQRGENGTFTNNSWPLDQPRATFGTVSGFWNLQENTTHFASPENLRRGGESVISGIPDWTGLLLTTADGDVYRPGVDPSRVRHYSQCMSAQNGIVQTNVTWQSPSNATVQLNYTVLAHRTRATLGLVRLDIAAHDDTTVQVTNLLDGAGAVRSQFDSKGFDEGDSIWTSVRPYGIVNVTAHIFSTIRFDGVDSKAISTNIGNPPRVSTNASTIAQHWNVNLKRGDPVTIYKFVGITSSDAFGQIAKAIARSSALQARSIPWNQLLQEHSNAWDQTWADCDILIPGDVELQRAARASLFQILTNLPNTVDLANSIHVGGLTSDSYAGLVFWDADTWIYPAIQALHPQNAVTILKYRSRLLGQAIDNARLYGYAGALYPWTSGRFGNCTGTGMCKDYQYHLNTDIAQSMWNYFLQSNDITWLAETAYPVIRGVADMFAAFVKKNRTTGKYETILVGEPDEFAYFKDNGAFTNAGIAQLLGEWAPAAAQLLNQSVPRNWSEIVQNIEIPLNDQKDITLGFTGMPGDWVVKQASVILLNYPLGYQHEHAKNDISYYSATTTPGGPAMTWSAFAISEAQTETQGCAAYTYLLRSYEPYIRKPFYQFSETALDSMSEDNPAFPFGFNPAFPFLTGAGGFLQIFTHGLTGMRLHLEHLHFDPVLPPQLPDGVVVKGLKWRGATLDVTVGLNNSVISRRLSPEDLNEQVLIHVGDSDKTLELLPGQSITVPTRRPDLRAKNLAACTRVSSASEFVSQMYPLSVVDGSNSTYWQPIDTVASVIVDLGKPQSVSGVNLIWGPNPPRTFDLGIKVIEDDDFDCLSTNSVVSVSSPYRPEEAELVRIREPNITTNRFDNIYQVRYINLTVKGSWATGQSATVAELDVF</sequence>
<dbReference type="FunFam" id="1.50.10.10:FF:000032">
    <property type="entry name" value="Vacuolar acid trehalase"/>
    <property type="match status" value="1"/>
</dbReference>
<keyword evidence="4 10" id="KW-0378">Hydrolase</keyword>
<evidence type="ECO:0000256" key="2">
    <source>
        <dbReference type="ARBA" id="ARBA00006768"/>
    </source>
</evidence>
<dbReference type="EMBL" id="KZ559627">
    <property type="protein sequence ID" value="PLN76121.1"/>
    <property type="molecule type" value="Genomic_DNA"/>
</dbReference>
<evidence type="ECO:0000256" key="5">
    <source>
        <dbReference type="ARBA" id="ARBA00023180"/>
    </source>
</evidence>
<dbReference type="Proteomes" id="UP000235023">
    <property type="component" value="Unassembled WGS sequence"/>
</dbReference>
<evidence type="ECO:0000256" key="1">
    <source>
        <dbReference type="ARBA" id="ARBA00001576"/>
    </source>
</evidence>
<dbReference type="OrthoDB" id="200349at2759"/>
<dbReference type="Pfam" id="PF03632">
    <property type="entry name" value="Glyco_hydro_65m"/>
    <property type="match status" value="1"/>
</dbReference>